<feature type="signal peptide" evidence="1">
    <location>
        <begin position="1"/>
        <end position="21"/>
    </location>
</feature>
<name>A0AAD7F4W7_9AGAR</name>
<dbReference type="Proteomes" id="UP001218218">
    <property type="component" value="Unassembled WGS sequence"/>
</dbReference>
<dbReference type="AlphaFoldDB" id="A0AAD7F4W7"/>
<reference evidence="2" key="1">
    <citation type="submission" date="2023-03" db="EMBL/GenBank/DDBJ databases">
        <title>Massive genome expansion in bonnet fungi (Mycena s.s.) driven by repeated elements and novel gene families across ecological guilds.</title>
        <authorList>
            <consortium name="Lawrence Berkeley National Laboratory"/>
            <person name="Harder C.B."/>
            <person name="Miyauchi S."/>
            <person name="Viragh M."/>
            <person name="Kuo A."/>
            <person name="Thoen E."/>
            <person name="Andreopoulos B."/>
            <person name="Lu D."/>
            <person name="Skrede I."/>
            <person name="Drula E."/>
            <person name="Henrissat B."/>
            <person name="Morin E."/>
            <person name="Kohler A."/>
            <person name="Barry K."/>
            <person name="LaButti K."/>
            <person name="Morin E."/>
            <person name="Salamov A."/>
            <person name="Lipzen A."/>
            <person name="Mereny Z."/>
            <person name="Hegedus B."/>
            <person name="Baldrian P."/>
            <person name="Stursova M."/>
            <person name="Weitz H."/>
            <person name="Taylor A."/>
            <person name="Grigoriev I.V."/>
            <person name="Nagy L.G."/>
            <person name="Martin F."/>
            <person name="Kauserud H."/>
        </authorList>
    </citation>
    <scope>NUCLEOTIDE SEQUENCE</scope>
    <source>
        <strain evidence="2">CBHHK002</strain>
    </source>
</reference>
<sequence length="293" mass="29456">MYSKPITVSVALLALVPSTFSAPLPAPAASAHSELEARLSLPSGALGSIIKSLGTGILTGGAFTGLLGLLREHGDSDAAPAQNAARALLDLETRGGLGALLGKLVGVGEETLESILKKAVIGGAATGVAVEGVNAVAGQQRRGIPVNIVEDGVKAAEKGIGSVIGDGLASGVGSAVGGLGIGAILSKFFGGNDSDKRALADLSDEEVNALLEYVGVLQNHKRALADLSDEEVNSLLEYVGDLQQGKRAPLQLGSVGKGVAGLVAGLAATQGVETAIEKIKDLFKREISLNDLD</sequence>
<dbReference type="EMBL" id="JARIHO010000002">
    <property type="protein sequence ID" value="KAJ7366050.1"/>
    <property type="molecule type" value="Genomic_DNA"/>
</dbReference>
<organism evidence="2 3">
    <name type="scientific">Mycena albidolilacea</name>
    <dbReference type="NCBI Taxonomy" id="1033008"/>
    <lineage>
        <taxon>Eukaryota</taxon>
        <taxon>Fungi</taxon>
        <taxon>Dikarya</taxon>
        <taxon>Basidiomycota</taxon>
        <taxon>Agaricomycotina</taxon>
        <taxon>Agaricomycetes</taxon>
        <taxon>Agaricomycetidae</taxon>
        <taxon>Agaricales</taxon>
        <taxon>Marasmiineae</taxon>
        <taxon>Mycenaceae</taxon>
        <taxon>Mycena</taxon>
    </lineage>
</organism>
<accession>A0AAD7F4W7</accession>
<gene>
    <name evidence="2" type="ORF">DFH08DRAFT_1071697</name>
</gene>
<feature type="chain" id="PRO_5042007110" evidence="1">
    <location>
        <begin position="22"/>
        <end position="293"/>
    </location>
</feature>
<proteinExistence type="predicted"/>
<keyword evidence="1" id="KW-0732">Signal</keyword>
<evidence type="ECO:0000313" key="2">
    <source>
        <dbReference type="EMBL" id="KAJ7366050.1"/>
    </source>
</evidence>
<comment type="caution">
    <text evidence="2">The sequence shown here is derived from an EMBL/GenBank/DDBJ whole genome shotgun (WGS) entry which is preliminary data.</text>
</comment>
<evidence type="ECO:0000256" key="1">
    <source>
        <dbReference type="SAM" id="SignalP"/>
    </source>
</evidence>
<keyword evidence="3" id="KW-1185">Reference proteome</keyword>
<evidence type="ECO:0000313" key="3">
    <source>
        <dbReference type="Proteomes" id="UP001218218"/>
    </source>
</evidence>
<protein>
    <submittedName>
        <fullName evidence="2">Uncharacterized protein</fullName>
    </submittedName>
</protein>